<evidence type="ECO:0000313" key="15">
    <source>
        <dbReference type="EMBL" id="KAJ5438836.1"/>
    </source>
</evidence>
<keyword evidence="5 14" id="KW-0812">Transmembrane</keyword>
<keyword evidence="9" id="KW-0811">Translocation</keyword>
<comment type="caution">
    <text evidence="15">The sequence shown here is derived from an EMBL/GenBank/DDBJ whole genome shotgun (WGS) entry which is preliminary data.</text>
</comment>
<gene>
    <name evidence="15" type="ORF">N7458_009834</name>
</gene>
<evidence type="ECO:0000313" key="16">
    <source>
        <dbReference type="Proteomes" id="UP001213681"/>
    </source>
</evidence>
<dbReference type="GO" id="GO:0015031">
    <property type="term" value="P:protein transport"/>
    <property type="evidence" value="ECO:0007669"/>
    <property type="project" value="UniProtKB-KW"/>
</dbReference>
<evidence type="ECO:0000256" key="12">
    <source>
        <dbReference type="ARBA" id="ARBA00023242"/>
    </source>
</evidence>
<evidence type="ECO:0000256" key="13">
    <source>
        <dbReference type="SAM" id="MobiDB-lite"/>
    </source>
</evidence>
<evidence type="ECO:0000256" key="2">
    <source>
        <dbReference type="ARBA" id="ARBA00004567"/>
    </source>
</evidence>
<feature type="transmembrane region" description="Helical" evidence="14">
    <location>
        <begin position="21"/>
        <end position="41"/>
    </location>
</feature>
<accession>A0AAD6FZH8</accession>
<feature type="transmembrane region" description="Helical" evidence="14">
    <location>
        <begin position="208"/>
        <end position="227"/>
    </location>
</feature>
<evidence type="ECO:0000256" key="10">
    <source>
        <dbReference type="ARBA" id="ARBA00023132"/>
    </source>
</evidence>
<reference evidence="15" key="2">
    <citation type="journal article" date="2023" name="IMA Fungus">
        <title>Comparative genomic study of the Penicillium genus elucidates a diverse pangenome and 15 lateral gene transfer events.</title>
        <authorList>
            <person name="Petersen C."/>
            <person name="Sorensen T."/>
            <person name="Nielsen M.R."/>
            <person name="Sondergaard T.E."/>
            <person name="Sorensen J.L."/>
            <person name="Fitzpatrick D.A."/>
            <person name="Frisvad J.C."/>
            <person name="Nielsen K.L."/>
        </authorList>
    </citation>
    <scope>NUCLEOTIDE SEQUENCE</scope>
    <source>
        <strain evidence="15">IBT 16125</strain>
    </source>
</reference>
<comment type="similarity">
    <text evidence="3">Belongs to the NDC1 family.</text>
</comment>
<feature type="transmembrane region" description="Helical" evidence="14">
    <location>
        <begin position="264"/>
        <end position="290"/>
    </location>
</feature>
<dbReference type="Pfam" id="PF09531">
    <property type="entry name" value="Ndc1_Nup"/>
    <property type="match status" value="1"/>
</dbReference>
<dbReference type="AlphaFoldDB" id="A0AAD6FZH8"/>
<feature type="transmembrane region" description="Helical" evidence="14">
    <location>
        <begin position="94"/>
        <end position="114"/>
    </location>
</feature>
<keyword evidence="7" id="KW-0653">Protein transport</keyword>
<evidence type="ECO:0000256" key="1">
    <source>
        <dbReference type="ARBA" id="ARBA00004232"/>
    </source>
</evidence>
<dbReference type="GO" id="GO:0005816">
    <property type="term" value="C:spindle pole body"/>
    <property type="evidence" value="ECO:0007669"/>
    <property type="project" value="TreeGrafter"/>
</dbReference>
<dbReference type="InterPro" id="IPR019049">
    <property type="entry name" value="Nucleoporin_prot_Ndc1/Nup"/>
</dbReference>
<evidence type="ECO:0000256" key="6">
    <source>
        <dbReference type="ARBA" id="ARBA00022816"/>
    </source>
</evidence>
<dbReference type="GeneID" id="81603459"/>
<name>A0AAD6FZH8_9EURO</name>
<dbReference type="PANTHER" id="PTHR13269:SF6">
    <property type="entry name" value="NUCLEOPORIN NDC1"/>
    <property type="match status" value="1"/>
</dbReference>
<keyword evidence="16" id="KW-1185">Reference proteome</keyword>
<evidence type="ECO:0000256" key="9">
    <source>
        <dbReference type="ARBA" id="ARBA00023010"/>
    </source>
</evidence>
<keyword evidence="6" id="KW-0509">mRNA transport</keyword>
<sequence length="657" mass="73268">MAAAAQPRPYRRILTSALHRRFVHASALSLLVCYAVSIAIGDKSSFFWTWFPIGLCGLRAVMIFLSVLLIFVLRVSQMHLGPRTTPSSLSTFRYLFPLQVAHTFCCYFFSAWWFTELYLWSSSKEAQLDIVKWGRSHERPLLNERPIYIHTYHLLLACAQATAHLYYDYDQIPVPVALRATKSPDQRTHQVLPTSKYIKSALPQRIKCGLMMSVIVAGGTPFLYLIFLRQSAWGLSMYFAKLFWSFSRSAAKPDSFFPPSFGSLIIRSLISGSLLVISWQSANLFFSIFLGKEPLKRGQPLTADAKDPNASLLSGLKAKKHIVKAFALWELGLISQRQPDRRKAIFNEIDGDNGSTWSQILNCAKEEIQGITKRIEASKAPKPGVKPAGQPNGAKPELLTLPRLTDAPKDQNIFTIAPKATSRHEKFGEAFGSTAKAYGQSPDWTPKARARAREVFDRASTAMLSPERKQKLLASTQELKRLTGGPSTTYKPEDVHPILVQVLQWCRPLRQTYAQRASSVVFGTPESSLSSIVDAVDSLTRMLIASLDEDQYGKVQADVPSVVNLFTQTIISLDAFVHQGGLDAHWTDVYFPPSSQPQAQAEARRVPEVELVLGTLQSGLLDLLEAFKPYLRDIGLTGKDLRLAKEAAGYEEEQSAP</sequence>
<keyword evidence="12" id="KW-0539">Nucleus</keyword>
<dbReference type="GO" id="GO:0070631">
    <property type="term" value="P:spindle pole body localization"/>
    <property type="evidence" value="ECO:0007669"/>
    <property type="project" value="TreeGrafter"/>
</dbReference>
<dbReference type="EMBL" id="JAPVEA010000008">
    <property type="protein sequence ID" value="KAJ5438836.1"/>
    <property type="molecule type" value="Genomic_DNA"/>
</dbReference>
<dbReference type="Proteomes" id="UP001213681">
    <property type="component" value="Unassembled WGS sequence"/>
</dbReference>
<dbReference type="GO" id="GO:0106166">
    <property type="term" value="F:spindle pole body-nuclear membrane anchor activity"/>
    <property type="evidence" value="ECO:0007669"/>
    <property type="project" value="TreeGrafter"/>
</dbReference>
<dbReference type="GO" id="GO:0051028">
    <property type="term" value="P:mRNA transport"/>
    <property type="evidence" value="ECO:0007669"/>
    <property type="project" value="UniProtKB-KW"/>
</dbReference>
<comment type="subcellular location">
    <subcellularLocation>
        <location evidence="1">Nucleus membrane</location>
        <topology evidence="1">Multi-pass membrane protein</topology>
    </subcellularLocation>
    <subcellularLocation>
        <location evidence="2">Nucleus</location>
        <location evidence="2">Nuclear pore complex</location>
    </subcellularLocation>
</comment>
<keyword evidence="11 14" id="KW-0472">Membrane</keyword>
<feature type="region of interest" description="Disordered" evidence="13">
    <location>
        <begin position="377"/>
        <end position="398"/>
    </location>
</feature>
<proteinExistence type="inferred from homology"/>
<keyword evidence="10" id="KW-0906">Nuclear pore complex</keyword>
<evidence type="ECO:0000256" key="7">
    <source>
        <dbReference type="ARBA" id="ARBA00022927"/>
    </source>
</evidence>
<evidence type="ECO:0008006" key="17">
    <source>
        <dbReference type="Google" id="ProtNLM"/>
    </source>
</evidence>
<organism evidence="15 16">
    <name type="scientific">Penicillium daleae</name>
    <dbReference type="NCBI Taxonomy" id="63821"/>
    <lineage>
        <taxon>Eukaryota</taxon>
        <taxon>Fungi</taxon>
        <taxon>Dikarya</taxon>
        <taxon>Ascomycota</taxon>
        <taxon>Pezizomycotina</taxon>
        <taxon>Eurotiomycetes</taxon>
        <taxon>Eurotiomycetidae</taxon>
        <taxon>Eurotiales</taxon>
        <taxon>Aspergillaceae</taxon>
        <taxon>Penicillium</taxon>
    </lineage>
</organism>
<evidence type="ECO:0000256" key="4">
    <source>
        <dbReference type="ARBA" id="ARBA00022448"/>
    </source>
</evidence>
<dbReference type="GO" id="GO:0031965">
    <property type="term" value="C:nuclear membrane"/>
    <property type="evidence" value="ECO:0007669"/>
    <property type="project" value="UniProtKB-SubCell"/>
</dbReference>
<feature type="transmembrane region" description="Helical" evidence="14">
    <location>
        <begin position="47"/>
        <end position="73"/>
    </location>
</feature>
<protein>
    <recommendedName>
        <fullName evidence="17">Nuclear envelope protein</fullName>
    </recommendedName>
</protein>
<evidence type="ECO:0000256" key="5">
    <source>
        <dbReference type="ARBA" id="ARBA00022692"/>
    </source>
</evidence>
<keyword evidence="8 14" id="KW-1133">Transmembrane helix</keyword>
<evidence type="ECO:0000256" key="14">
    <source>
        <dbReference type="SAM" id="Phobius"/>
    </source>
</evidence>
<dbReference type="GO" id="GO:0006999">
    <property type="term" value="P:nuclear pore organization"/>
    <property type="evidence" value="ECO:0007669"/>
    <property type="project" value="TreeGrafter"/>
</dbReference>
<evidence type="ECO:0000256" key="3">
    <source>
        <dbReference type="ARBA" id="ARBA00005760"/>
    </source>
</evidence>
<dbReference type="RefSeq" id="XP_056762065.1">
    <property type="nucleotide sequence ID" value="XM_056913216.1"/>
</dbReference>
<evidence type="ECO:0000256" key="8">
    <source>
        <dbReference type="ARBA" id="ARBA00022989"/>
    </source>
</evidence>
<dbReference type="GO" id="GO:0070762">
    <property type="term" value="C:nuclear pore transmembrane ring"/>
    <property type="evidence" value="ECO:0007669"/>
    <property type="project" value="TreeGrafter"/>
</dbReference>
<reference evidence="15" key="1">
    <citation type="submission" date="2022-12" db="EMBL/GenBank/DDBJ databases">
        <authorList>
            <person name="Petersen C."/>
        </authorList>
    </citation>
    <scope>NUCLEOTIDE SEQUENCE</scope>
    <source>
        <strain evidence="15">IBT 16125</strain>
    </source>
</reference>
<evidence type="ECO:0000256" key="11">
    <source>
        <dbReference type="ARBA" id="ARBA00023136"/>
    </source>
</evidence>
<dbReference type="PANTHER" id="PTHR13269">
    <property type="entry name" value="NUCLEOPORIN NDC1"/>
    <property type="match status" value="1"/>
</dbReference>
<keyword evidence="4" id="KW-0813">Transport</keyword>